<dbReference type="Pfam" id="PF04082">
    <property type="entry name" value="Fungal_trans"/>
    <property type="match status" value="1"/>
</dbReference>
<feature type="region of interest" description="Disordered" evidence="3">
    <location>
        <begin position="1"/>
        <end position="24"/>
    </location>
</feature>
<dbReference type="RefSeq" id="XP_062789180.1">
    <property type="nucleotide sequence ID" value="XM_062933129.1"/>
</dbReference>
<proteinExistence type="predicted"/>
<dbReference type="SMART" id="SM00906">
    <property type="entry name" value="Fungal_trans"/>
    <property type="match status" value="1"/>
</dbReference>
<feature type="domain" description="Zn(2)-C6 fungal-type" evidence="4">
    <location>
        <begin position="27"/>
        <end position="57"/>
    </location>
</feature>
<dbReference type="Gene3D" id="4.10.240.10">
    <property type="entry name" value="Zn(2)-C6 fungal-type DNA-binding domain"/>
    <property type="match status" value="1"/>
</dbReference>
<dbReference type="PANTHER" id="PTHR31668">
    <property type="entry name" value="GLUCOSE TRANSPORT TRANSCRIPTION REGULATOR RGT1-RELATED-RELATED"/>
    <property type="match status" value="1"/>
</dbReference>
<evidence type="ECO:0000256" key="1">
    <source>
        <dbReference type="ARBA" id="ARBA00022723"/>
    </source>
</evidence>
<dbReference type="InterPro" id="IPR036864">
    <property type="entry name" value="Zn2-C6_fun-type_DNA-bd_sf"/>
</dbReference>
<dbReference type="SUPFAM" id="SSF57701">
    <property type="entry name" value="Zn2/Cys6 DNA-binding domain"/>
    <property type="match status" value="1"/>
</dbReference>
<keyword evidence="2" id="KW-0539">Nucleus</keyword>
<dbReference type="CDD" id="cd00067">
    <property type="entry name" value="GAL4"/>
    <property type="match status" value="1"/>
</dbReference>
<keyword evidence="1" id="KW-0479">Metal-binding</keyword>
<evidence type="ECO:0000256" key="2">
    <source>
        <dbReference type="ARBA" id="ARBA00023242"/>
    </source>
</evidence>
<name>A0ABZ1CS38_9TREE</name>
<dbReference type="InterPro" id="IPR001138">
    <property type="entry name" value="Zn2Cys6_DnaBD"/>
</dbReference>
<dbReference type="CDD" id="cd12148">
    <property type="entry name" value="fungal_TF_MHR"/>
    <property type="match status" value="1"/>
</dbReference>
<organism evidence="5 6">
    <name type="scientific">Kwoniella shivajii</name>
    <dbReference type="NCBI Taxonomy" id="564305"/>
    <lineage>
        <taxon>Eukaryota</taxon>
        <taxon>Fungi</taxon>
        <taxon>Dikarya</taxon>
        <taxon>Basidiomycota</taxon>
        <taxon>Agaricomycotina</taxon>
        <taxon>Tremellomycetes</taxon>
        <taxon>Tremellales</taxon>
        <taxon>Cryptococcaceae</taxon>
        <taxon>Kwoniella</taxon>
    </lineage>
</organism>
<evidence type="ECO:0000256" key="3">
    <source>
        <dbReference type="SAM" id="MobiDB-lite"/>
    </source>
</evidence>
<dbReference type="PROSITE" id="PS00463">
    <property type="entry name" value="ZN2_CY6_FUNGAL_1"/>
    <property type="match status" value="1"/>
</dbReference>
<feature type="compositionally biased region" description="Polar residues" evidence="3">
    <location>
        <begin position="79"/>
        <end position="97"/>
    </location>
</feature>
<keyword evidence="6" id="KW-1185">Reference proteome</keyword>
<dbReference type="PANTHER" id="PTHR31668:SF10">
    <property type="entry name" value="ZN(II)2CYS6 TRANSCRIPTION FACTOR (EUROFUNG)"/>
    <property type="match status" value="1"/>
</dbReference>
<accession>A0ABZ1CS38</accession>
<reference evidence="5 6" key="1">
    <citation type="submission" date="2024-01" db="EMBL/GenBank/DDBJ databases">
        <title>Comparative genomics of Cryptococcus and Kwoniella reveals pathogenesis evolution and contrasting modes of karyotype evolution via chromosome fusion or intercentromeric recombination.</title>
        <authorList>
            <person name="Coelho M.A."/>
            <person name="David-Palma M."/>
            <person name="Shea T."/>
            <person name="Bowers K."/>
            <person name="McGinley-Smith S."/>
            <person name="Mohammad A.W."/>
            <person name="Gnirke A."/>
            <person name="Yurkov A.M."/>
            <person name="Nowrousian M."/>
            <person name="Sun S."/>
            <person name="Cuomo C.A."/>
            <person name="Heitman J."/>
        </authorList>
    </citation>
    <scope>NUCLEOTIDE SEQUENCE [LARGE SCALE GENOMIC DNA]</scope>
    <source>
        <strain evidence="5">CBS 11374</strain>
    </source>
</reference>
<dbReference type="InterPro" id="IPR050797">
    <property type="entry name" value="Carb_Metab_Trans_Reg"/>
</dbReference>
<sequence>MLDDTDYNVAGKGQEPGRKPRSRLDRPCDLCRRHKHLCAIEIKGQPCLGCKARNVTCTFDLPTTARKRKRPDPIAADMSSGTNQVLGNVETDSLSSSRRQHDLAWSPTAAISTNFSSSQSSTLGYPQQSIRTGSDLNSASIIFNKGLVGGFQSQHDGNLDENDIWSEQGAELPLNHHASLDMNENDGQESHFIGSGAISNFVHNPTSSFTVPQIYGILSFRQVSSDPALPVFFVKHPALLYGRTLNSSRAIYDKVCSLCEPYCQDISSKTLFTIQQMLLPALPIVNSKRLETSSLGHSGSGPIPYAILTGLIAHSTAYIPEIRAIHQDLWHRALLALDDEYRQPRLATLQLALLQLYSRPPERGENSGQLTIGLARAIGTAHLLGLHMDPTDWSLPRWEIRLRKRIWWSLVIQDKWRALLFGRPSYLHTATHTVQIPTMSDGDWGNLTSPTDRISMSTFIATCQLTIVVELAQVNLNLPPSALWVSSIGSSAEKYPTGVHSFHLSYLGLTVFIRRLILDSVSADMPLQAVSALSLAYQSCQEVIHMITSLTLSDQETYWAPYTSHHISNTVALLLRVAARSQVSVPEVYGNAINAVSSFVRLLTQRYHDNPWDVVGTALRRLASLLLLAYQDFPEIRDSYRDVAFVLHLPVIDDVQPQRTGIPPLEHEELELISQLINDPDWLTALGLWNDS</sequence>
<feature type="region of interest" description="Disordered" evidence="3">
    <location>
        <begin position="67"/>
        <end position="101"/>
    </location>
</feature>
<gene>
    <name evidence="5" type="ORF">IL334_001372</name>
</gene>
<dbReference type="EMBL" id="CP141881">
    <property type="protein sequence ID" value="WRT64440.1"/>
    <property type="molecule type" value="Genomic_DNA"/>
</dbReference>
<evidence type="ECO:0000259" key="4">
    <source>
        <dbReference type="PROSITE" id="PS00463"/>
    </source>
</evidence>
<dbReference type="InterPro" id="IPR007219">
    <property type="entry name" value="XnlR_reg_dom"/>
</dbReference>
<dbReference type="Proteomes" id="UP001329825">
    <property type="component" value="Chromosome 1"/>
</dbReference>
<evidence type="ECO:0000313" key="5">
    <source>
        <dbReference type="EMBL" id="WRT64440.1"/>
    </source>
</evidence>
<dbReference type="GeneID" id="87953503"/>
<feature type="compositionally biased region" description="Basic and acidic residues" evidence="3">
    <location>
        <begin position="15"/>
        <end position="24"/>
    </location>
</feature>
<evidence type="ECO:0000313" key="6">
    <source>
        <dbReference type="Proteomes" id="UP001329825"/>
    </source>
</evidence>
<protein>
    <recommendedName>
        <fullName evidence="4">Zn(2)-C6 fungal-type domain-containing protein</fullName>
    </recommendedName>
</protein>